<keyword evidence="3 5" id="KW-0418">Kinase</keyword>
<dbReference type="InterPro" id="IPR002826">
    <property type="entry name" value="MptE-like"/>
</dbReference>
<protein>
    <recommendedName>
        <fullName evidence="5">6-hydroxymethyl-7,8-dihydropterin pyrophosphokinase</fullName>
        <shortName evidence="5">HPPK</shortName>
        <ecNumber evidence="5">2.7.6.3</ecNumber>
    </recommendedName>
    <alternativeName>
        <fullName evidence="5">2-amino-4-hydroxy-6-hydroxymethyldihydropteridine pyrophosphokinase</fullName>
    </alternativeName>
    <alternativeName>
        <fullName evidence="5">6-hydroxymethyl-7,8-dihydropterin diphosphokinase</fullName>
        <shortName evidence="5">6-HMPDK</shortName>
    </alternativeName>
    <alternativeName>
        <fullName evidence="5">7,8-dihydro-6-hydroxymethylpterin diphosphokinase</fullName>
    </alternativeName>
    <alternativeName>
        <fullName evidence="5">7,8-dihydro-6-hydroxymethylpterin pyrophosphokinase</fullName>
        <shortName evidence="5">PPPK</shortName>
    </alternativeName>
</protein>
<comment type="function">
    <text evidence="5">Catalyzes the transfer of diphosphate from ATP to 6-hydroxymethyl-7,8-dihydropterin (6-HMD), leading to 6-hydroxymethyl-7,8-dihydropterin diphosphate (6-HMDP).</text>
</comment>
<comment type="cofactor">
    <cofactor evidence="5">
        <name>Mg(2+)</name>
        <dbReference type="ChEBI" id="CHEBI:18420"/>
    </cofactor>
</comment>
<keyword evidence="4 5" id="KW-0067">ATP-binding</keyword>
<keyword evidence="5" id="KW-0460">Magnesium</keyword>
<dbReference type="InterPro" id="IPR027510">
    <property type="entry name" value="HMPDK_MptE"/>
</dbReference>
<evidence type="ECO:0000256" key="1">
    <source>
        <dbReference type="ARBA" id="ARBA00022679"/>
    </source>
</evidence>
<feature type="domain" description="6-hydroxymethylpterin diphosphokinase MptE-like" evidence="6">
    <location>
        <begin position="44"/>
        <end position="198"/>
    </location>
</feature>
<proteinExistence type="inferred from homology"/>
<comment type="pathway">
    <text evidence="5">Cofactor biosynthesis; 5,6,7,8-tetrahydromethanopterin biosynthesis.</text>
</comment>
<keyword evidence="8" id="KW-1185">Reference proteome</keyword>
<evidence type="ECO:0000256" key="4">
    <source>
        <dbReference type="ARBA" id="ARBA00022840"/>
    </source>
</evidence>
<gene>
    <name evidence="5" type="primary">mptE</name>
    <name evidence="7" type="ORF">P0O24_01825</name>
</gene>
<sequence>MRFEEWDPIYREILEEFGFSRDEDEAAALLLKGLLSGRGGDLSLEDLDSMIRGRRVLVCGNGPGLALELGAILEEGPMARPGASRDEGLVVIAADGATTPLLAAGVVPDVIVTDLDGLLPDIVAASERGSAVVVHAHGDNVAALLEYVPRLRKVLATTQAAPLEGVYNFGGFTDGDRAVFLARHFGAEEIRLIGFDYDDPAVTPKKKKKLAWARRLVAMALEDQPSPPTSVR</sequence>
<dbReference type="Gene3D" id="3.40.50.10240">
    <property type="entry name" value="Thiamin pyrophosphokinase, catalytic domain"/>
    <property type="match status" value="1"/>
</dbReference>
<reference evidence="7 8" key="1">
    <citation type="submission" date="2023-03" db="EMBL/GenBank/DDBJ databases">
        <title>Whole genome sequencing of Methanotrichaceae archaeon M04Ac.</title>
        <authorList>
            <person name="Khomyakova M.A."/>
            <person name="Merkel A.Y."/>
            <person name="Slobodkin A.I."/>
        </authorList>
    </citation>
    <scope>NUCLEOTIDE SEQUENCE [LARGE SCALE GENOMIC DNA]</scope>
    <source>
        <strain evidence="7 8">M04Ac</strain>
    </source>
</reference>
<accession>A0ABT5XCD3</accession>
<evidence type="ECO:0000313" key="8">
    <source>
        <dbReference type="Proteomes" id="UP001215956"/>
    </source>
</evidence>
<dbReference type="EMBL" id="JARFPL010000004">
    <property type="protein sequence ID" value="MDF0592322.1"/>
    <property type="molecule type" value="Genomic_DNA"/>
</dbReference>
<comment type="caution">
    <text evidence="7">The sequence shown here is derived from an EMBL/GenBank/DDBJ whole genome shotgun (WGS) entry which is preliminary data.</text>
</comment>
<dbReference type="HAMAP" id="MF_02131">
    <property type="entry name" value="HMPDK_arch"/>
    <property type="match status" value="1"/>
</dbReference>
<comment type="similarity">
    <text evidence="5">Belongs to the archaeal 6-HMPDK family.</text>
</comment>
<dbReference type="PANTHER" id="PTHR39648">
    <property type="entry name" value="6-HYDROXYMETHYL-7,8-DIHYDROPTERIN PYROPHOSPHOKINASE"/>
    <property type="match status" value="1"/>
</dbReference>
<dbReference type="Pfam" id="PF01973">
    <property type="entry name" value="MptE-like"/>
    <property type="match status" value="1"/>
</dbReference>
<evidence type="ECO:0000259" key="6">
    <source>
        <dbReference type="Pfam" id="PF01973"/>
    </source>
</evidence>
<dbReference type="InterPro" id="IPR036759">
    <property type="entry name" value="TPK_catalytic_sf"/>
</dbReference>
<dbReference type="EC" id="2.7.6.3" evidence="5"/>
<evidence type="ECO:0000256" key="3">
    <source>
        <dbReference type="ARBA" id="ARBA00022777"/>
    </source>
</evidence>
<evidence type="ECO:0000256" key="5">
    <source>
        <dbReference type="HAMAP-Rule" id="MF_02131"/>
    </source>
</evidence>
<evidence type="ECO:0000256" key="2">
    <source>
        <dbReference type="ARBA" id="ARBA00022741"/>
    </source>
</evidence>
<dbReference type="Proteomes" id="UP001215956">
    <property type="component" value="Unassembled WGS sequence"/>
</dbReference>
<dbReference type="SUPFAM" id="SSF63999">
    <property type="entry name" value="Thiamin pyrophosphokinase, catalytic domain"/>
    <property type="match status" value="1"/>
</dbReference>
<dbReference type="RefSeq" id="WP_316968033.1">
    <property type="nucleotide sequence ID" value="NZ_JARFPL010000004.1"/>
</dbReference>
<keyword evidence="1 5" id="KW-0808">Transferase</keyword>
<keyword evidence="2 5" id="KW-0547">Nucleotide-binding</keyword>
<organism evidence="7 8">
    <name type="scientific">Candidatus Methanocrinis alkalitolerans</name>
    <dbReference type="NCBI Taxonomy" id="3033395"/>
    <lineage>
        <taxon>Archaea</taxon>
        <taxon>Methanobacteriati</taxon>
        <taxon>Methanobacteriota</taxon>
        <taxon>Stenosarchaea group</taxon>
        <taxon>Methanomicrobia</taxon>
        <taxon>Methanotrichales</taxon>
        <taxon>Methanotrichaceae</taxon>
        <taxon>Methanocrinis</taxon>
    </lineage>
</organism>
<evidence type="ECO:0000313" key="7">
    <source>
        <dbReference type="EMBL" id="MDF0592322.1"/>
    </source>
</evidence>
<dbReference type="PANTHER" id="PTHR39648:SF1">
    <property type="entry name" value="6-HYDROXYMETHYL-7,8-DIHYDROPTERIN PYROPHOSPHOKINASE"/>
    <property type="match status" value="1"/>
</dbReference>
<comment type="catalytic activity">
    <reaction evidence="5">
        <text>6-hydroxymethyl-7,8-dihydropterin + ATP = (7,8-dihydropterin-6-yl)methyl diphosphate + AMP + H(+)</text>
        <dbReference type="Rhea" id="RHEA:11412"/>
        <dbReference type="ChEBI" id="CHEBI:15378"/>
        <dbReference type="ChEBI" id="CHEBI:30616"/>
        <dbReference type="ChEBI" id="CHEBI:44841"/>
        <dbReference type="ChEBI" id="CHEBI:72950"/>
        <dbReference type="ChEBI" id="CHEBI:456215"/>
        <dbReference type="EC" id="2.7.6.3"/>
    </reaction>
</comment>
<name>A0ABT5XCD3_9EURY</name>